<dbReference type="PANTHER" id="PTHR16288:SF0">
    <property type="entry name" value="TRNA (GUANINE-N(7)-)-METHYLTRANSFERASE NON-CATALYTIC SUBUNIT WDR4"/>
    <property type="match status" value="1"/>
</dbReference>
<reference evidence="8" key="2">
    <citation type="submission" date="2023-04" db="EMBL/GenBank/DDBJ databases">
        <authorList>
            <person name="Bruccoleri R.E."/>
            <person name="Oakeley E.J."/>
            <person name="Faust A.-M."/>
            <person name="Dessus-Babus S."/>
            <person name="Altorfer M."/>
            <person name="Burckhardt D."/>
            <person name="Oertli M."/>
            <person name="Naumann U."/>
            <person name="Petersen F."/>
            <person name="Wong J."/>
        </authorList>
    </citation>
    <scope>NUCLEOTIDE SEQUENCE</scope>
    <source>
        <strain evidence="8">GSM-AAB239-AS_SAM_17_03QT</strain>
        <tissue evidence="8">Leaf</tissue>
    </source>
</reference>
<dbReference type="GO" id="GO:0106004">
    <property type="term" value="P:tRNA (guanine-N7)-methylation"/>
    <property type="evidence" value="ECO:0007669"/>
    <property type="project" value="UniProtKB-UniRule"/>
</dbReference>
<comment type="caution">
    <text evidence="8">The sequence shown here is derived from an EMBL/GenBank/DDBJ whole genome shotgun (WGS) entry which is preliminary data.</text>
</comment>
<keyword evidence="4 6" id="KW-0677">Repeat</keyword>
<dbReference type="InterPro" id="IPR001680">
    <property type="entry name" value="WD40_rpt"/>
</dbReference>
<evidence type="ECO:0000256" key="4">
    <source>
        <dbReference type="ARBA" id="ARBA00022737"/>
    </source>
</evidence>
<comment type="function">
    <text evidence="6">Required for the formation of N(7)-methylguanine at position 46 (m7G46) in tRNA. In the complex, it is required to stabilize and induce conformational changes of the catalytic subunit.</text>
</comment>
<dbReference type="GO" id="GO:0005829">
    <property type="term" value="C:cytosol"/>
    <property type="evidence" value="ECO:0007669"/>
    <property type="project" value="TreeGrafter"/>
</dbReference>
<dbReference type="HAMAP" id="MF_03056">
    <property type="entry name" value="TRM82"/>
    <property type="match status" value="1"/>
</dbReference>
<name>A0AAX6FAY8_IRIPA</name>
<dbReference type="SUPFAM" id="SSF50978">
    <property type="entry name" value="WD40 repeat-like"/>
    <property type="match status" value="1"/>
</dbReference>
<dbReference type="InterPro" id="IPR036322">
    <property type="entry name" value="WD40_repeat_dom_sf"/>
</dbReference>
<proteinExistence type="inferred from homology"/>
<evidence type="ECO:0000256" key="5">
    <source>
        <dbReference type="ARBA" id="ARBA00023242"/>
    </source>
</evidence>
<reference evidence="8" key="1">
    <citation type="journal article" date="2023" name="GigaByte">
        <title>Genome assembly of the bearded iris, Iris pallida Lam.</title>
        <authorList>
            <person name="Bruccoleri R.E."/>
            <person name="Oakeley E.J."/>
            <person name="Faust A.M.E."/>
            <person name="Altorfer M."/>
            <person name="Dessus-Babus S."/>
            <person name="Burckhardt D."/>
            <person name="Oertli M."/>
            <person name="Naumann U."/>
            <person name="Petersen F."/>
            <person name="Wong J."/>
        </authorList>
    </citation>
    <scope>NUCLEOTIDE SEQUENCE</scope>
    <source>
        <strain evidence="8">GSM-AAB239-AS_SAM_17_03QT</strain>
    </source>
</reference>
<dbReference type="Proteomes" id="UP001140949">
    <property type="component" value="Unassembled WGS sequence"/>
</dbReference>
<keyword evidence="3 6" id="KW-0819">tRNA processing</keyword>
<dbReference type="EMBL" id="JANAVB010030220">
    <property type="protein sequence ID" value="KAJ6813584.1"/>
    <property type="molecule type" value="Genomic_DNA"/>
</dbReference>
<feature type="repeat" description="WD" evidence="7">
    <location>
        <begin position="59"/>
        <end position="100"/>
    </location>
</feature>
<protein>
    <recommendedName>
        <fullName evidence="6">tRNA (guanine-N(7)-)-methyltransferase non-catalytic subunit</fullName>
    </recommendedName>
    <alternativeName>
        <fullName evidence="6">WD repeat-containing protein 4 homolog</fullName>
    </alternativeName>
</protein>
<dbReference type="AlphaFoldDB" id="A0AAX6FAY8"/>
<feature type="repeat" description="WD" evidence="7">
    <location>
        <begin position="199"/>
        <end position="244"/>
    </location>
</feature>
<accession>A0AAX6FAY8</accession>
<dbReference type="FunFam" id="2.130.10.10:FF:001350">
    <property type="entry name" value="tRNA (guanine-N(7)-)-methyltransferase non-catalytic subunit"/>
    <property type="match status" value="1"/>
</dbReference>
<comment type="subcellular location">
    <subcellularLocation>
        <location evidence="1 6">Nucleus</location>
    </subcellularLocation>
</comment>
<dbReference type="GO" id="GO:0043527">
    <property type="term" value="C:tRNA methyltransferase complex"/>
    <property type="evidence" value="ECO:0007669"/>
    <property type="project" value="TreeGrafter"/>
</dbReference>
<gene>
    <name evidence="8" type="ORF">M6B38_142180</name>
</gene>
<evidence type="ECO:0000256" key="7">
    <source>
        <dbReference type="PROSITE-ProRule" id="PRU00221"/>
    </source>
</evidence>
<evidence type="ECO:0000256" key="3">
    <source>
        <dbReference type="ARBA" id="ARBA00022694"/>
    </source>
</evidence>
<keyword evidence="5 6" id="KW-0539">Nucleus</keyword>
<evidence type="ECO:0000256" key="6">
    <source>
        <dbReference type="HAMAP-Rule" id="MF_03056"/>
    </source>
</evidence>
<dbReference type="PROSITE" id="PS50294">
    <property type="entry name" value="WD_REPEATS_REGION"/>
    <property type="match status" value="1"/>
</dbReference>
<dbReference type="PANTHER" id="PTHR16288">
    <property type="entry name" value="WD40 REPEAT PROTEIN 4"/>
    <property type="match status" value="1"/>
</dbReference>
<evidence type="ECO:0000256" key="1">
    <source>
        <dbReference type="ARBA" id="ARBA00004123"/>
    </source>
</evidence>
<dbReference type="InterPro" id="IPR015943">
    <property type="entry name" value="WD40/YVTN_repeat-like_dom_sf"/>
</dbReference>
<evidence type="ECO:0000313" key="8">
    <source>
        <dbReference type="EMBL" id="KAJ6813584.1"/>
    </source>
</evidence>
<dbReference type="Gene3D" id="2.130.10.10">
    <property type="entry name" value="YVTN repeat-like/Quinoprotein amine dehydrogenase"/>
    <property type="match status" value="2"/>
</dbReference>
<keyword evidence="9" id="KW-1185">Reference proteome</keyword>
<comment type="pathway">
    <text evidence="6">tRNA modification; N(7)-methylguanine-tRNA biosynthesis.</text>
</comment>
<dbReference type="InterPro" id="IPR028884">
    <property type="entry name" value="Trm82"/>
</dbReference>
<dbReference type="Pfam" id="PF00400">
    <property type="entry name" value="WD40"/>
    <property type="match status" value="3"/>
</dbReference>
<dbReference type="PROSITE" id="PS50082">
    <property type="entry name" value="WD_REPEATS_2"/>
    <property type="match status" value="2"/>
</dbReference>
<organism evidence="8 9">
    <name type="scientific">Iris pallida</name>
    <name type="common">Sweet iris</name>
    <dbReference type="NCBI Taxonomy" id="29817"/>
    <lineage>
        <taxon>Eukaryota</taxon>
        <taxon>Viridiplantae</taxon>
        <taxon>Streptophyta</taxon>
        <taxon>Embryophyta</taxon>
        <taxon>Tracheophyta</taxon>
        <taxon>Spermatophyta</taxon>
        <taxon>Magnoliopsida</taxon>
        <taxon>Liliopsida</taxon>
        <taxon>Asparagales</taxon>
        <taxon>Iridaceae</taxon>
        <taxon>Iridoideae</taxon>
        <taxon>Irideae</taxon>
        <taxon>Iris</taxon>
    </lineage>
</organism>
<keyword evidence="2 6" id="KW-0853">WD repeat</keyword>
<comment type="subunit">
    <text evidence="6">Forms a heterodimer with the catalytic subunit.</text>
</comment>
<sequence>MDEEEVSMEAAENSSKDVAPALIALHPLESCVAVAIGSELRLFDLQGKRSVSLSDNTGGSSHSDAIRAICFGANGRLFVSAGDDKLVKLWATDSWHCVRTICSEKRVSSVALSHDGQYVTFADKFGAVWIVDLDEDGNKDAMADKKAVPLLGHYCSIITSLEISPDGRFIASADRDFKIRITMFPRKPLKLANEIQSFCLGHTDFVSCLSFVCPPDYSEGFLLSGSGDATVRLWDYKSGCLLDTCEIGEKAGFVDYKEVEKEASPAVTNIHSFPDGSLVAVGIQSLNGVMLLKCESSTKTLSFLKTVYMEESFIPTSLSLSSSAKRLWVIMGASNLPSPGSSQLLTHVRVVSNLDQFLLDPHGCDPIILEDNDVPGGENLLTQLQGSLYASKEEATLAATASALKVAMHNLLIKKQYSEGKRELRKRSRNDRKQKQ</sequence>
<evidence type="ECO:0000256" key="2">
    <source>
        <dbReference type="ARBA" id="ARBA00022574"/>
    </source>
</evidence>
<evidence type="ECO:0000313" key="9">
    <source>
        <dbReference type="Proteomes" id="UP001140949"/>
    </source>
</evidence>
<dbReference type="GO" id="GO:0005634">
    <property type="term" value="C:nucleus"/>
    <property type="evidence" value="ECO:0007669"/>
    <property type="project" value="UniProtKB-SubCell"/>
</dbReference>
<comment type="similarity">
    <text evidence="6">Belongs to the WD repeat TRM82 family.</text>
</comment>
<dbReference type="SMART" id="SM00320">
    <property type="entry name" value="WD40"/>
    <property type="match status" value="4"/>
</dbReference>